<evidence type="ECO:0000256" key="1">
    <source>
        <dbReference type="SAM" id="Phobius"/>
    </source>
</evidence>
<keyword evidence="2" id="KW-0542">Nucleomorph</keyword>
<organism evidence="2">
    <name type="scientific">Lotharella vacuolata</name>
    <dbReference type="NCBI Taxonomy" id="74820"/>
    <lineage>
        <taxon>Eukaryota</taxon>
        <taxon>Sar</taxon>
        <taxon>Rhizaria</taxon>
        <taxon>Cercozoa</taxon>
        <taxon>Chlorarachniophyceae</taxon>
        <taxon>Lotharella</taxon>
    </lineage>
</organism>
<feature type="transmembrane region" description="Helical" evidence="1">
    <location>
        <begin position="385"/>
        <end position="405"/>
    </location>
</feature>
<gene>
    <name evidence="2" type="primary">rpoB</name>
</gene>
<feature type="transmembrane region" description="Helical" evidence="1">
    <location>
        <begin position="236"/>
        <end position="253"/>
    </location>
</feature>
<feature type="transmembrane region" description="Helical" evidence="1">
    <location>
        <begin position="136"/>
        <end position="164"/>
    </location>
</feature>
<protein>
    <submittedName>
        <fullName evidence="2">RNA polymerase subunit B</fullName>
    </submittedName>
</protein>
<geneLocation type="nucleomorph" evidence="2"/>
<dbReference type="EMBL" id="AB996599">
    <property type="protein sequence ID" value="BAS01467.1"/>
    <property type="molecule type" value="Genomic_DNA"/>
</dbReference>
<sequence length="728" mass="89750">MEFVFNNRDISKNKLLYFKKLFLLKRFYESKNFFKRNKKINIFHNIYMLFFEKFENYLYNKTFCIKKKHIVEFHDYNYYLYCIKHYLYTNGKIFENYLFENTNIIHLYNIKINLIQSYVFYFYLYKMIIMQKKINLGILLMFLFFKKINTIYSIKLFNILLIFIKYSNYWYLNVIKNNFLYINIQKIRSSFISKDNLGFYDKKLIEGTFRDGSNSFHYSYVINNCIFNLNYVQKKYYFYFFVLFCYTNFKKLVKIVKIFIKYKTLNWVKMKLQQFFNYSVLKFNIFKILSILIKIFEINKIILMQTLIQNKINKHYILTELKISFSIYIKKSIFCLIKEKFIDIYNISIKKTFVFINKMITVKIYFQNFFLLIKNELEKKFKTRIIVFIFWTEILKFFIKCTNFYVINKLLTNGLKFFYNIKNIFLILFKKLIIQFLKNKNFKKLKMFLNKIIICFFSNSVSIKKKNVVLASELIINTFTNSYYLINICSILNSTFIMCSTFEILLKKYRYNYFLLYLYTNYLKSNDLFLKSLLVRYKSIKYIKNQDKKISWFDIITDISIKKEIDIDRDFYFIEKEILHSSFFNKELLFIIIILLTRRLNTFNKLFEFIKKIFVHENANLNFNYLLYTLKIISYYYGIDELIKFLRYIWLNFKNIRLKKKDFVKMCFFLVFINEFLGNFYISRKIIHSMSDIFNSLKSINMKKIYKNFEILHGNEENFRDYLINTKA</sequence>
<accession>A0A0H5BKY6</accession>
<feature type="transmembrane region" description="Helical" evidence="1">
    <location>
        <begin position="663"/>
        <end position="682"/>
    </location>
</feature>
<keyword evidence="1" id="KW-0812">Transmembrane</keyword>
<name>A0A0H5BKY6_9EUKA</name>
<reference evidence="2" key="1">
    <citation type="journal article" date="2015" name="Genome Biol. Evol.">
        <title>Nucleomorph Genome Sequences of Two Chlorarachniophytes, Amorphochlora amoebiformis and Lotharella vacuolata.</title>
        <authorList>
            <person name="Suzuki S."/>
            <person name="Shirato S."/>
            <person name="Hirakawa Y."/>
            <person name="Ishida K."/>
        </authorList>
    </citation>
    <scope>NUCLEOTIDE SEQUENCE</scope>
    <source>
        <strain evidence="2">CCMP240</strain>
    </source>
</reference>
<keyword evidence="1" id="KW-0472">Membrane</keyword>
<feature type="transmembrane region" description="Helical" evidence="1">
    <location>
        <begin position="483"/>
        <end position="506"/>
    </location>
</feature>
<evidence type="ECO:0000313" key="2">
    <source>
        <dbReference type="EMBL" id="BAS01467.1"/>
    </source>
</evidence>
<keyword evidence="1" id="KW-1133">Transmembrane helix</keyword>
<proteinExistence type="predicted"/>
<dbReference type="AlphaFoldDB" id="A0A0H5BKY6"/>
<feature type="transmembrane region" description="Helical" evidence="1">
    <location>
        <begin position="274"/>
        <end position="296"/>
    </location>
</feature>
<feature type="transmembrane region" description="Helical" evidence="1">
    <location>
        <begin position="417"/>
        <end position="433"/>
    </location>
</feature>